<evidence type="ECO:0000313" key="2">
    <source>
        <dbReference type="Proteomes" id="UP000276133"/>
    </source>
</evidence>
<keyword evidence="2" id="KW-1185">Reference proteome</keyword>
<accession>A0A3M7SAF1</accession>
<protein>
    <submittedName>
        <fullName evidence="1">Uncharacterized protein</fullName>
    </submittedName>
</protein>
<organism evidence="1 2">
    <name type="scientific">Brachionus plicatilis</name>
    <name type="common">Marine rotifer</name>
    <name type="synonym">Brachionus muelleri</name>
    <dbReference type="NCBI Taxonomy" id="10195"/>
    <lineage>
        <taxon>Eukaryota</taxon>
        <taxon>Metazoa</taxon>
        <taxon>Spiralia</taxon>
        <taxon>Gnathifera</taxon>
        <taxon>Rotifera</taxon>
        <taxon>Eurotatoria</taxon>
        <taxon>Monogononta</taxon>
        <taxon>Pseudotrocha</taxon>
        <taxon>Ploima</taxon>
        <taxon>Brachionidae</taxon>
        <taxon>Brachionus</taxon>
    </lineage>
</organism>
<sequence>MVGVRVERTGVKICLEVVVVGGECGEQGGDVVGPGVVDLHGRAAAQVKVLESNLDAVLASSGHVVADLLQVGLKAGGAQAARSVQLVQAGALVCVGVCVRAEVALEVRARLVGGSGVWAAIADEAAVNDRLVSEVGEQLALAYLGVCRLGVQLERD</sequence>
<proteinExistence type="predicted"/>
<dbReference type="Proteomes" id="UP000276133">
    <property type="component" value="Unassembled WGS sequence"/>
</dbReference>
<evidence type="ECO:0000313" key="1">
    <source>
        <dbReference type="EMBL" id="RNA32732.1"/>
    </source>
</evidence>
<reference evidence="1 2" key="1">
    <citation type="journal article" date="2018" name="Sci. Rep.">
        <title>Genomic signatures of local adaptation to the degree of environmental predictability in rotifers.</title>
        <authorList>
            <person name="Franch-Gras L."/>
            <person name="Hahn C."/>
            <person name="Garcia-Roger E.M."/>
            <person name="Carmona M.J."/>
            <person name="Serra M."/>
            <person name="Gomez A."/>
        </authorList>
    </citation>
    <scope>NUCLEOTIDE SEQUENCE [LARGE SCALE GENOMIC DNA]</scope>
    <source>
        <strain evidence="1">HYR1</strain>
    </source>
</reference>
<dbReference type="EMBL" id="REGN01001757">
    <property type="protein sequence ID" value="RNA32732.1"/>
    <property type="molecule type" value="Genomic_DNA"/>
</dbReference>
<comment type="caution">
    <text evidence="1">The sequence shown here is derived from an EMBL/GenBank/DDBJ whole genome shotgun (WGS) entry which is preliminary data.</text>
</comment>
<dbReference type="AlphaFoldDB" id="A0A3M7SAF1"/>
<name>A0A3M7SAF1_BRAPC</name>
<gene>
    <name evidence="1" type="ORF">BpHYR1_013865</name>
</gene>